<evidence type="ECO:0000259" key="2">
    <source>
        <dbReference type="PROSITE" id="PS51406"/>
    </source>
</evidence>
<dbReference type="SMART" id="SM00186">
    <property type="entry name" value="FBG"/>
    <property type="match status" value="1"/>
</dbReference>
<sequence length="627" mass="70855">MEQLNLLFKTLLALLLCSLAAGQVSQCAPADSPRLRFVAQLSVNGCALFVHDTGESDGPHLAVEPLMCVTDSLVGIAPRFDFITQQLYFSVPVLMRDAGMLAEAQRQLRHLSPRSVSFATVTNISVSADTRSSIRALGVLWTPDEPVATLRLKNISSEDNSSRVPKTWLIENILPMQCVYSQKNSDGLRNSPREALEKVKLTASIIANGSCHDVQSRLRLQNDILLDSEINAQRFSPLMTCRQLKFSRTVNLENCSARVHQRLDMKGHFLIEPLLCHNISSLSSESVRYDYSRDMHYLKLDLVLQDEATRDAVRTQLADLSPLSVDFMRLWTAERSVSSSLSARFEVGPLMVSADWRSAQLRLLCTTSLQCRELRSVLLLEPVDIWRHVQWRVTSLVAEQCLFESSRITSSWRMKPLGSAASCSSLSSRAELCTADFAKRVKRDGRCFTIIQQRLTDKVSFQRNWTEYETGFGDDIDFWIGLQKIHSLSGATPRLFRMEARNHQNGKLYVCEYSHFSVGSASTRYRLSVSGYLPGSSNTSKDAFSYNNNLTFSTMDSGSNSRCSRQNSNAGWWYDSCTYVNPNGYFNLSEIGSRWNSSRNMQWLYAADYVYVIRPMLRSIRLMLEIS</sequence>
<feature type="domain" description="Fibrinogen C-terminal" evidence="2">
    <location>
        <begin position="392"/>
        <end position="624"/>
    </location>
</feature>
<dbReference type="EMBL" id="NIVC01002668">
    <property type="protein sequence ID" value="PAA56065.1"/>
    <property type="molecule type" value="Genomic_DNA"/>
</dbReference>
<dbReference type="Gene3D" id="3.90.215.10">
    <property type="entry name" value="Gamma Fibrinogen, chain A, domain 1"/>
    <property type="match status" value="1"/>
</dbReference>
<accession>A0A267E3D1</accession>
<dbReference type="PANTHER" id="PTHR19143">
    <property type="entry name" value="FIBRINOGEN/TENASCIN/ANGIOPOEITIN"/>
    <property type="match status" value="1"/>
</dbReference>
<proteinExistence type="predicted"/>
<feature type="chain" id="PRO_5012763410" description="Fibrinogen C-terminal domain-containing protein" evidence="1">
    <location>
        <begin position="23"/>
        <end position="627"/>
    </location>
</feature>
<dbReference type="OrthoDB" id="6275059at2759"/>
<dbReference type="InterPro" id="IPR014716">
    <property type="entry name" value="Fibrinogen_a/b/g_C_1"/>
</dbReference>
<dbReference type="SUPFAM" id="SSF56496">
    <property type="entry name" value="Fibrinogen C-terminal domain-like"/>
    <property type="match status" value="1"/>
</dbReference>
<dbReference type="InterPro" id="IPR002181">
    <property type="entry name" value="Fibrinogen_a/b/g_C_dom"/>
</dbReference>
<dbReference type="Pfam" id="PF00147">
    <property type="entry name" value="Fibrinogen_C"/>
    <property type="match status" value="1"/>
</dbReference>
<comment type="caution">
    <text evidence="3">The sequence shown here is derived from an EMBL/GenBank/DDBJ whole genome shotgun (WGS) entry which is preliminary data.</text>
</comment>
<dbReference type="InterPro" id="IPR036056">
    <property type="entry name" value="Fibrinogen-like_C"/>
</dbReference>
<dbReference type="PANTHER" id="PTHR19143:SF444">
    <property type="entry name" value="PROTEIN SCABROUS"/>
    <property type="match status" value="1"/>
</dbReference>
<gene>
    <name evidence="3" type="ORF">BOX15_Mlig005731g1</name>
</gene>
<dbReference type="PROSITE" id="PS51406">
    <property type="entry name" value="FIBRINOGEN_C_2"/>
    <property type="match status" value="1"/>
</dbReference>
<dbReference type="InterPro" id="IPR050373">
    <property type="entry name" value="Fibrinogen_C-term_domain"/>
</dbReference>
<reference evidence="3 4" key="1">
    <citation type="submission" date="2017-06" db="EMBL/GenBank/DDBJ databases">
        <title>A platform for efficient transgenesis in Macrostomum lignano, a flatworm model organism for stem cell research.</title>
        <authorList>
            <person name="Berezikov E."/>
        </authorList>
    </citation>
    <scope>NUCLEOTIDE SEQUENCE [LARGE SCALE GENOMIC DNA]</scope>
    <source>
        <strain evidence="3">DV1</strain>
        <tissue evidence="3">Whole organism</tissue>
    </source>
</reference>
<evidence type="ECO:0000313" key="3">
    <source>
        <dbReference type="EMBL" id="PAA56065.1"/>
    </source>
</evidence>
<keyword evidence="1" id="KW-0732">Signal</keyword>
<dbReference type="Proteomes" id="UP000215902">
    <property type="component" value="Unassembled WGS sequence"/>
</dbReference>
<name>A0A267E3D1_9PLAT</name>
<protein>
    <recommendedName>
        <fullName evidence="2">Fibrinogen C-terminal domain-containing protein</fullName>
    </recommendedName>
</protein>
<evidence type="ECO:0000256" key="1">
    <source>
        <dbReference type="SAM" id="SignalP"/>
    </source>
</evidence>
<feature type="signal peptide" evidence="1">
    <location>
        <begin position="1"/>
        <end position="22"/>
    </location>
</feature>
<evidence type="ECO:0000313" key="4">
    <source>
        <dbReference type="Proteomes" id="UP000215902"/>
    </source>
</evidence>
<keyword evidence="4" id="KW-1185">Reference proteome</keyword>
<organism evidence="3 4">
    <name type="scientific">Macrostomum lignano</name>
    <dbReference type="NCBI Taxonomy" id="282301"/>
    <lineage>
        <taxon>Eukaryota</taxon>
        <taxon>Metazoa</taxon>
        <taxon>Spiralia</taxon>
        <taxon>Lophotrochozoa</taxon>
        <taxon>Platyhelminthes</taxon>
        <taxon>Rhabditophora</taxon>
        <taxon>Macrostomorpha</taxon>
        <taxon>Macrostomida</taxon>
        <taxon>Macrostomidae</taxon>
        <taxon>Macrostomum</taxon>
    </lineage>
</organism>
<dbReference type="AlphaFoldDB" id="A0A267E3D1"/>
<dbReference type="STRING" id="282301.A0A267E3D1"/>
<dbReference type="GO" id="GO:0005615">
    <property type="term" value="C:extracellular space"/>
    <property type="evidence" value="ECO:0007669"/>
    <property type="project" value="TreeGrafter"/>
</dbReference>